<dbReference type="PROSITE" id="PS50222">
    <property type="entry name" value="EF_HAND_2"/>
    <property type="match status" value="1"/>
</dbReference>
<feature type="domain" description="EF-hand" evidence="2">
    <location>
        <begin position="56"/>
        <end position="91"/>
    </location>
</feature>
<dbReference type="Pfam" id="PF13202">
    <property type="entry name" value="EF-hand_5"/>
    <property type="match status" value="2"/>
</dbReference>
<dbReference type="Gene3D" id="1.10.238.10">
    <property type="entry name" value="EF-hand"/>
    <property type="match status" value="1"/>
</dbReference>
<dbReference type="PATRIC" id="fig|1347342.6.peg.1535"/>
<dbReference type="EMBL" id="HG315671">
    <property type="protein sequence ID" value="CDF79239.1"/>
    <property type="molecule type" value="Genomic_DNA"/>
</dbReference>
<feature type="region of interest" description="Disordered" evidence="1">
    <location>
        <begin position="22"/>
        <end position="68"/>
    </location>
</feature>
<dbReference type="AlphaFoldDB" id="T2KMN4"/>
<feature type="compositionally biased region" description="Basic and acidic residues" evidence="1">
    <location>
        <begin position="55"/>
        <end position="65"/>
    </location>
</feature>
<evidence type="ECO:0000313" key="4">
    <source>
        <dbReference type="Proteomes" id="UP000016160"/>
    </source>
</evidence>
<evidence type="ECO:0000259" key="2">
    <source>
        <dbReference type="PROSITE" id="PS50222"/>
    </source>
</evidence>
<feature type="compositionally biased region" description="Basic and acidic residues" evidence="1">
    <location>
        <begin position="28"/>
        <end position="45"/>
    </location>
</feature>
<evidence type="ECO:0000313" key="3">
    <source>
        <dbReference type="EMBL" id="CDF79239.1"/>
    </source>
</evidence>
<dbReference type="eggNOG" id="ENOG503314V">
    <property type="taxonomic scope" value="Bacteria"/>
</dbReference>
<reference evidence="3 4" key="1">
    <citation type="journal article" date="2013" name="Appl. Environ. Microbiol.">
        <title>The genome of the alga-associated marine flavobacterium Formosa agariphila KMM 3901T reveals a broad potential for degradation of algal polysaccharides.</title>
        <authorList>
            <person name="Mann A.J."/>
            <person name="Hahnke R.L."/>
            <person name="Huang S."/>
            <person name="Werner J."/>
            <person name="Xing P."/>
            <person name="Barbeyron T."/>
            <person name="Huettel B."/>
            <person name="Stueber K."/>
            <person name="Reinhardt R."/>
            <person name="Harder J."/>
            <person name="Gloeckner F.O."/>
            <person name="Amann R.I."/>
            <person name="Teeling H."/>
        </authorList>
    </citation>
    <scope>NUCLEOTIDE SEQUENCE [LARGE SCALE GENOMIC DNA]</scope>
    <source>
        <strain evidence="4">DSM 15362 / KCTC 12365 / LMG 23005 / KMM 3901</strain>
    </source>
</reference>
<sequence>MKSQVLKTVLGIALVTVCSVQSMNAQSKGERKEPPSAEEMMKKMDADEDGQLSAEEVKGPLKDSFADIDTDENGFISLEELEKAPKPKGRPSRD</sequence>
<dbReference type="PROSITE" id="PS00018">
    <property type="entry name" value="EF_HAND_1"/>
    <property type="match status" value="1"/>
</dbReference>
<dbReference type="InterPro" id="IPR018247">
    <property type="entry name" value="EF_Hand_1_Ca_BS"/>
</dbReference>
<dbReference type="SUPFAM" id="SSF47473">
    <property type="entry name" value="EF-hand"/>
    <property type="match status" value="1"/>
</dbReference>
<dbReference type="InterPro" id="IPR011992">
    <property type="entry name" value="EF-hand-dom_pair"/>
</dbReference>
<gene>
    <name evidence="3" type="ORF">BN863_15270</name>
</gene>
<dbReference type="OrthoDB" id="1145220at2"/>
<dbReference type="STRING" id="1347342.BN863_15270"/>
<organism evidence="3 4">
    <name type="scientific">Formosa agariphila (strain DSM 15362 / KCTC 12365 / LMG 23005 / KMM 3901 / M-2Alg 35-1)</name>
    <dbReference type="NCBI Taxonomy" id="1347342"/>
    <lineage>
        <taxon>Bacteria</taxon>
        <taxon>Pseudomonadati</taxon>
        <taxon>Bacteroidota</taxon>
        <taxon>Flavobacteriia</taxon>
        <taxon>Flavobacteriales</taxon>
        <taxon>Flavobacteriaceae</taxon>
        <taxon>Formosa</taxon>
    </lineage>
</organism>
<dbReference type="InterPro" id="IPR002048">
    <property type="entry name" value="EF_hand_dom"/>
</dbReference>
<dbReference type="HOGENOM" id="CLU_167475_0_0_10"/>
<accession>T2KMN4</accession>
<dbReference type="Proteomes" id="UP000016160">
    <property type="component" value="Chromosome"/>
</dbReference>
<proteinExistence type="predicted"/>
<dbReference type="GO" id="GO:0005509">
    <property type="term" value="F:calcium ion binding"/>
    <property type="evidence" value="ECO:0007669"/>
    <property type="project" value="InterPro"/>
</dbReference>
<name>T2KMN4_FORAG</name>
<evidence type="ECO:0000256" key="1">
    <source>
        <dbReference type="SAM" id="MobiDB-lite"/>
    </source>
</evidence>
<keyword evidence="4" id="KW-1185">Reference proteome</keyword>
<protein>
    <recommendedName>
        <fullName evidence="2">EF-hand domain-containing protein</fullName>
    </recommendedName>
</protein>
<dbReference type="RefSeq" id="WP_038529270.1">
    <property type="nucleotide sequence ID" value="NZ_HG315671.1"/>
</dbReference>